<evidence type="ECO:0000313" key="9">
    <source>
        <dbReference type="Proteomes" id="UP000187429"/>
    </source>
</evidence>
<comment type="caution">
    <text evidence="8">The sequence shown here is derived from an EMBL/GenBank/DDBJ whole genome shotgun (WGS) entry which is preliminary data.</text>
</comment>
<dbReference type="InterPro" id="IPR050226">
    <property type="entry name" value="NagZ_Beta-hexosaminidase"/>
</dbReference>
<dbReference type="PROSITE" id="PS00775">
    <property type="entry name" value="GLYCOSYL_HYDROL_F3"/>
    <property type="match status" value="1"/>
</dbReference>
<gene>
    <name evidence="8" type="ORF">AYI69_g10125</name>
</gene>
<protein>
    <recommendedName>
        <fullName evidence="3">beta-N-acetylhexosaminidase</fullName>
        <ecNumber evidence="3">3.2.1.52</ecNumber>
    </recommendedName>
</protein>
<keyword evidence="6" id="KW-0732">Signal</keyword>
<evidence type="ECO:0000259" key="7">
    <source>
        <dbReference type="Pfam" id="PF00933"/>
    </source>
</evidence>
<feature type="signal peptide" evidence="6">
    <location>
        <begin position="1"/>
        <end position="19"/>
    </location>
</feature>
<keyword evidence="9" id="KW-1185">Reference proteome</keyword>
<dbReference type="InterPro" id="IPR017853">
    <property type="entry name" value="GH"/>
</dbReference>
<dbReference type="PANTHER" id="PTHR30480:SF13">
    <property type="entry name" value="BETA-HEXOSAMINIDASE"/>
    <property type="match status" value="1"/>
</dbReference>
<proteinExistence type="inferred from homology"/>
<dbReference type="EC" id="3.2.1.52" evidence="3"/>
<reference evidence="9" key="1">
    <citation type="submission" date="2017-01" db="EMBL/GenBank/DDBJ databases">
        <authorList>
            <person name="Wang Y."/>
            <person name="White M."/>
            <person name="Kvist S."/>
            <person name="Moncalvo J.-M."/>
        </authorList>
    </citation>
    <scope>NUCLEOTIDE SEQUENCE [LARGE SCALE GENOMIC DNA]</scope>
    <source>
        <strain evidence="9">ID-206-W2</strain>
    </source>
</reference>
<name>A0A1R1X7V2_9FUNG</name>
<evidence type="ECO:0000256" key="1">
    <source>
        <dbReference type="ARBA" id="ARBA00001231"/>
    </source>
</evidence>
<dbReference type="EMBL" id="LSSM01006467">
    <property type="protein sequence ID" value="OMJ10721.1"/>
    <property type="molecule type" value="Genomic_DNA"/>
</dbReference>
<feature type="domain" description="Glycoside hydrolase family 3 N-terminal" evidence="7">
    <location>
        <begin position="46"/>
        <end position="403"/>
    </location>
</feature>
<keyword evidence="5" id="KW-0326">Glycosidase</keyword>
<dbReference type="AlphaFoldDB" id="A0A1R1X7V2"/>
<dbReference type="Pfam" id="PF00933">
    <property type="entry name" value="Glyco_hydro_3"/>
    <property type="match status" value="1"/>
</dbReference>
<accession>A0A1R1X7V2</accession>
<dbReference type="InterPro" id="IPR036962">
    <property type="entry name" value="Glyco_hydro_3_N_sf"/>
</dbReference>
<dbReference type="InterPro" id="IPR019800">
    <property type="entry name" value="Glyco_hydro_3_AS"/>
</dbReference>
<feature type="chain" id="PRO_5012797090" description="beta-N-acetylhexosaminidase" evidence="6">
    <location>
        <begin position="20"/>
        <end position="641"/>
    </location>
</feature>
<evidence type="ECO:0000256" key="4">
    <source>
        <dbReference type="ARBA" id="ARBA00022801"/>
    </source>
</evidence>
<dbReference type="OrthoDB" id="416222at2759"/>
<dbReference type="GO" id="GO:0009254">
    <property type="term" value="P:peptidoglycan turnover"/>
    <property type="evidence" value="ECO:0007669"/>
    <property type="project" value="TreeGrafter"/>
</dbReference>
<sequence>MKLLATISLSLSLLALSNSLPSNDSAIIDECVKCGSVNCLVSRMSLQDKIAQKLMPDVQGWQVGVAPGGTCSRFPPDVITTNSEVDTYLKKYKFGGVILFALNLRDTAAGIRLVDAFQKSNAVNNKIPLMVSTDQEGGLVTRLGLGTMFPGNMAMAATGNTGYTSQAAGIMAKELKSVGIQVQFGPDVDVNVNPANPVIGARSFGDDPAQVSLNTAAYVTAVQEQGTVSCAKHFPGHGDTASDSHSSLPLVNKTRSQWEAEDLPPFKAAISAGIDMIMTAHIQYPNLDSTQLVSAVTGETIYLPATLSKTIQSDILRGELGFKGVTITDAMNMAGIVQQFDPVDAVGRLFTAGVDIALMPIPVNCAPKIDNVQLVIDHVIDLINDGTIKMKDIDDSVKRILKLKMKYGMLKLDDTPVEDKVAYGLANINTAASKAAEKQISDDAVTLVKNDPETGIPFKTTSQSNVVIFTAVTSYTSSFTSIMNDLNADFKFSVNSFQGNVTYNDTHKALIDSATHIIIGSELGANTPAITGSGVIDQGASTTTYRFNFPRAVLDEAIAQKKPVVLLSQRVPYDIGYYPDAPTSVCIYGVKAITNGVYGMPNLKSGISAILGITKPKGKLPVQIPDTVGNILYERGTGLTL</sequence>
<dbReference type="Gene3D" id="3.20.20.300">
    <property type="entry name" value="Glycoside hydrolase, family 3, N-terminal domain"/>
    <property type="match status" value="1"/>
</dbReference>
<dbReference type="GO" id="GO:0004563">
    <property type="term" value="F:beta-N-acetylhexosaminidase activity"/>
    <property type="evidence" value="ECO:0007669"/>
    <property type="project" value="UniProtKB-EC"/>
</dbReference>
<evidence type="ECO:0000256" key="6">
    <source>
        <dbReference type="SAM" id="SignalP"/>
    </source>
</evidence>
<comment type="similarity">
    <text evidence="2">Belongs to the glycosyl hydrolase 3 family.</text>
</comment>
<dbReference type="Gene3D" id="3.40.50.1700">
    <property type="entry name" value="Glycoside hydrolase family 3 C-terminal domain"/>
    <property type="match status" value="1"/>
</dbReference>
<dbReference type="Proteomes" id="UP000187429">
    <property type="component" value="Unassembled WGS sequence"/>
</dbReference>
<organism evidence="8 9">
    <name type="scientific">Smittium culicis</name>
    <dbReference type="NCBI Taxonomy" id="133412"/>
    <lineage>
        <taxon>Eukaryota</taxon>
        <taxon>Fungi</taxon>
        <taxon>Fungi incertae sedis</taxon>
        <taxon>Zoopagomycota</taxon>
        <taxon>Kickxellomycotina</taxon>
        <taxon>Harpellomycetes</taxon>
        <taxon>Harpellales</taxon>
        <taxon>Legeriomycetaceae</taxon>
        <taxon>Smittium</taxon>
    </lineage>
</organism>
<dbReference type="SUPFAM" id="SSF51445">
    <property type="entry name" value="(Trans)glycosidases"/>
    <property type="match status" value="1"/>
</dbReference>
<evidence type="ECO:0000256" key="2">
    <source>
        <dbReference type="ARBA" id="ARBA00005336"/>
    </source>
</evidence>
<comment type="catalytic activity">
    <reaction evidence="1">
        <text>Hydrolysis of terminal non-reducing N-acetyl-D-hexosamine residues in N-acetyl-beta-D-hexosaminides.</text>
        <dbReference type="EC" id="3.2.1.52"/>
    </reaction>
</comment>
<dbReference type="GO" id="GO:0005975">
    <property type="term" value="P:carbohydrate metabolic process"/>
    <property type="evidence" value="ECO:0007669"/>
    <property type="project" value="InterPro"/>
</dbReference>
<dbReference type="InterPro" id="IPR036881">
    <property type="entry name" value="Glyco_hydro_3_C_sf"/>
</dbReference>
<evidence type="ECO:0000256" key="5">
    <source>
        <dbReference type="ARBA" id="ARBA00023295"/>
    </source>
</evidence>
<keyword evidence="4" id="KW-0378">Hydrolase</keyword>
<dbReference type="PANTHER" id="PTHR30480">
    <property type="entry name" value="BETA-HEXOSAMINIDASE-RELATED"/>
    <property type="match status" value="1"/>
</dbReference>
<evidence type="ECO:0000313" key="8">
    <source>
        <dbReference type="EMBL" id="OMJ10721.1"/>
    </source>
</evidence>
<evidence type="ECO:0000256" key="3">
    <source>
        <dbReference type="ARBA" id="ARBA00012663"/>
    </source>
</evidence>
<dbReference type="InterPro" id="IPR001764">
    <property type="entry name" value="Glyco_hydro_3_N"/>
</dbReference>